<dbReference type="InterPro" id="IPR042185">
    <property type="entry name" value="Serpin_sf_2"/>
</dbReference>
<feature type="region of interest" description="Disordered" evidence="3">
    <location>
        <begin position="1"/>
        <end position="37"/>
    </location>
</feature>
<dbReference type="Gene3D" id="2.30.39.10">
    <property type="entry name" value="Alpha-1-antitrypsin, domain 1"/>
    <property type="match status" value="1"/>
</dbReference>
<dbReference type="InterPro" id="IPR023796">
    <property type="entry name" value="Serpin_dom"/>
</dbReference>
<dbReference type="PANTHER" id="PTHR11461:SF211">
    <property type="entry name" value="GH10112P-RELATED"/>
    <property type="match status" value="1"/>
</dbReference>
<comment type="caution">
    <text evidence="5">The sequence shown here is derived from an EMBL/GenBank/DDBJ whole genome shotgun (WGS) entry which is preliminary data.</text>
</comment>
<dbReference type="Proteomes" id="UP001328107">
    <property type="component" value="Unassembled WGS sequence"/>
</dbReference>
<sequence>PFSPSDEEMCFPKKRANSSPFPPPSSGPSTEPPPMTRSTIIKCEKPASRVLKWDEKMVEAFASFAIRFFVIASHADVNFICSPFSVALSLAVLHEGAEGSTKKELARVLGDGLASTDILNFYAHLVEMTSRTGLEIANGAFIDKKFEVRTEFLETVQSTFNAMPHTIDFRDGPAAAKLVNQFVCECTKGKIGEIMQSGSFETADLIMINAIHFKGFWSCPFKRSMTQEGLFRGVHGDRTVKFMNDTRVVEYSLSKELVVVQLGYRMKNRVRR</sequence>
<accession>A0AAN5C685</accession>
<feature type="domain" description="Serpin" evidence="4">
    <location>
        <begin position="66"/>
        <end position="272"/>
    </location>
</feature>
<reference evidence="6" key="1">
    <citation type="submission" date="2022-10" db="EMBL/GenBank/DDBJ databases">
        <title>Genome assembly of Pristionchus species.</title>
        <authorList>
            <person name="Yoshida K."/>
            <person name="Sommer R.J."/>
        </authorList>
    </citation>
    <scope>NUCLEOTIDE SEQUENCE [LARGE SCALE GENOMIC DNA]</scope>
    <source>
        <strain evidence="6">RS5460</strain>
    </source>
</reference>
<dbReference type="CDD" id="cd00172">
    <property type="entry name" value="serpin"/>
    <property type="match status" value="1"/>
</dbReference>
<comment type="similarity">
    <text evidence="1 2">Belongs to the serpin family.</text>
</comment>
<protein>
    <recommendedName>
        <fullName evidence="4">Serpin domain-containing protein</fullName>
    </recommendedName>
</protein>
<dbReference type="AlphaFoldDB" id="A0AAN5C685"/>
<dbReference type="SMART" id="SM00093">
    <property type="entry name" value="SERPIN"/>
    <property type="match status" value="1"/>
</dbReference>
<gene>
    <name evidence="5" type="ORF">PMAYCL1PPCAC_01667</name>
</gene>
<evidence type="ECO:0000256" key="3">
    <source>
        <dbReference type="SAM" id="MobiDB-lite"/>
    </source>
</evidence>
<name>A0AAN5C685_9BILA</name>
<dbReference type="GO" id="GO:0005615">
    <property type="term" value="C:extracellular space"/>
    <property type="evidence" value="ECO:0007669"/>
    <property type="project" value="InterPro"/>
</dbReference>
<evidence type="ECO:0000313" key="6">
    <source>
        <dbReference type="Proteomes" id="UP001328107"/>
    </source>
</evidence>
<evidence type="ECO:0000313" key="5">
    <source>
        <dbReference type="EMBL" id="GMR31472.1"/>
    </source>
</evidence>
<organism evidence="5 6">
    <name type="scientific">Pristionchus mayeri</name>
    <dbReference type="NCBI Taxonomy" id="1317129"/>
    <lineage>
        <taxon>Eukaryota</taxon>
        <taxon>Metazoa</taxon>
        <taxon>Ecdysozoa</taxon>
        <taxon>Nematoda</taxon>
        <taxon>Chromadorea</taxon>
        <taxon>Rhabditida</taxon>
        <taxon>Rhabditina</taxon>
        <taxon>Diplogasteromorpha</taxon>
        <taxon>Diplogasteroidea</taxon>
        <taxon>Neodiplogasteridae</taxon>
        <taxon>Pristionchus</taxon>
    </lineage>
</organism>
<dbReference type="InterPro" id="IPR036186">
    <property type="entry name" value="Serpin_sf"/>
</dbReference>
<proteinExistence type="inferred from homology"/>
<evidence type="ECO:0000256" key="1">
    <source>
        <dbReference type="ARBA" id="ARBA00009500"/>
    </source>
</evidence>
<evidence type="ECO:0000259" key="4">
    <source>
        <dbReference type="SMART" id="SM00093"/>
    </source>
</evidence>
<feature type="non-terminal residue" evidence="5">
    <location>
        <position position="272"/>
    </location>
</feature>
<dbReference type="Gene3D" id="3.30.497.10">
    <property type="entry name" value="Antithrombin, subunit I, domain 2"/>
    <property type="match status" value="1"/>
</dbReference>
<dbReference type="Pfam" id="PF00079">
    <property type="entry name" value="Serpin"/>
    <property type="match status" value="1"/>
</dbReference>
<feature type="compositionally biased region" description="Pro residues" evidence="3">
    <location>
        <begin position="20"/>
        <end position="35"/>
    </location>
</feature>
<feature type="non-terminal residue" evidence="5">
    <location>
        <position position="1"/>
    </location>
</feature>
<dbReference type="InterPro" id="IPR000215">
    <property type="entry name" value="Serpin_fam"/>
</dbReference>
<evidence type="ECO:0000256" key="2">
    <source>
        <dbReference type="RuleBase" id="RU000411"/>
    </source>
</evidence>
<keyword evidence="6" id="KW-1185">Reference proteome</keyword>
<dbReference type="SUPFAM" id="SSF56574">
    <property type="entry name" value="Serpins"/>
    <property type="match status" value="1"/>
</dbReference>
<dbReference type="EMBL" id="BTRK01000001">
    <property type="protein sequence ID" value="GMR31472.1"/>
    <property type="molecule type" value="Genomic_DNA"/>
</dbReference>
<dbReference type="GO" id="GO:0004867">
    <property type="term" value="F:serine-type endopeptidase inhibitor activity"/>
    <property type="evidence" value="ECO:0007669"/>
    <property type="project" value="InterPro"/>
</dbReference>
<dbReference type="InterPro" id="IPR042178">
    <property type="entry name" value="Serpin_sf_1"/>
</dbReference>
<dbReference type="PANTHER" id="PTHR11461">
    <property type="entry name" value="SERINE PROTEASE INHIBITOR, SERPIN"/>
    <property type="match status" value="1"/>
</dbReference>